<reference evidence="3" key="1">
    <citation type="journal article" date="2016" name="Genome Announc.">
        <title>Draft Genome Sequences of Five Rapidly Growing Mycobacterium Species, M. thermoresistibile, M. fortuitum subsp. acetamidolyticum, M. canariasense, M. brisbanense, and M. novocastrense.</title>
        <authorList>
            <person name="Katahira K."/>
            <person name="Ogura Y."/>
            <person name="Gotoh Y."/>
            <person name="Hayashi T."/>
        </authorList>
    </citation>
    <scope>NUCLEOTIDE SEQUENCE [LARGE SCALE GENOMIC DNA]</scope>
    <source>
        <strain evidence="3">JCM15298</strain>
    </source>
</reference>
<dbReference type="Pfam" id="PF03861">
    <property type="entry name" value="ANTAR"/>
    <property type="match status" value="1"/>
</dbReference>
<organism evidence="2 3">
    <name type="scientific">Mycolicibacterium canariasense</name>
    <name type="common">Mycobacterium canariasense</name>
    <dbReference type="NCBI Taxonomy" id="228230"/>
    <lineage>
        <taxon>Bacteria</taxon>
        <taxon>Bacillati</taxon>
        <taxon>Actinomycetota</taxon>
        <taxon>Actinomycetes</taxon>
        <taxon>Mycobacteriales</taxon>
        <taxon>Mycobacteriaceae</taxon>
        <taxon>Mycolicibacterium</taxon>
    </lineage>
</organism>
<evidence type="ECO:0000313" key="3">
    <source>
        <dbReference type="Proteomes" id="UP000069443"/>
    </source>
</evidence>
<evidence type="ECO:0000313" key="2">
    <source>
        <dbReference type="EMBL" id="GAS97136.1"/>
    </source>
</evidence>
<comment type="caution">
    <text evidence="2">The sequence shown here is derived from an EMBL/GenBank/DDBJ whole genome shotgun (WGS) entry which is preliminary data.</text>
</comment>
<protein>
    <submittedName>
        <fullName evidence="2">Putative RNA-binding protein</fullName>
    </submittedName>
</protein>
<evidence type="ECO:0000259" key="1">
    <source>
        <dbReference type="Pfam" id="PF03861"/>
    </source>
</evidence>
<dbReference type="RefSeq" id="WP_062658067.1">
    <property type="nucleotide sequence ID" value="NZ_BCSY01000069.1"/>
</dbReference>
<dbReference type="Gene3D" id="1.10.10.10">
    <property type="entry name" value="Winged helix-like DNA-binding domain superfamily/Winged helix DNA-binding domain"/>
    <property type="match status" value="1"/>
</dbReference>
<accession>A0A100WFA5</accession>
<dbReference type="GO" id="GO:0003723">
    <property type="term" value="F:RNA binding"/>
    <property type="evidence" value="ECO:0007669"/>
    <property type="project" value="InterPro"/>
</dbReference>
<sequence length="96" mass="9821">MFAQDARSGAVVGSDEQRLLAAAEGVLLALRRYTPQAAADELRTAARRHGVPLSTIALALVDLASCRQVEGTPGPAHIAAQEEWGSLLGSSAAAAA</sequence>
<name>A0A100WFA5_MYCCR</name>
<gene>
    <name evidence="2" type="ORF">RMCC_4102</name>
</gene>
<dbReference type="AlphaFoldDB" id="A0A100WFA5"/>
<dbReference type="Proteomes" id="UP000069443">
    <property type="component" value="Unassembled WGS sequence"/>
</dbReference>
<reference evidence="3" key="2">
    <citation type="submission" date="2016-02" db="EMBL/GenBank/DDBJ databases">
        <title>Draft genome sequence of five rapidly growing Mycobacterium species.</title>
        <authorList>
            <person name="Katahira K."/>
            <person name="Gotou Y."/>
            <person name="Iida K."/>
            <person name="Ogura Y."/>
            <person name="Hayashi T."/>
        </authorList>
    </citation>
    <scope>NUCLEOTIDE SEQUENCE [LARGE SCALE GENOMIC DNA]</scope>
    <source>
        <strain evidence="3">JCM15298</strain>
    </source>
</reference>
<keyword evidence="3" id="KW-1185">Reference proteome</keyword>
<dbReference type="InterPro" id="IPR036388">
    <property type="entry name" value="WH-like_DNA-bd_sf"/>
</dbReference>
<dbReference type="OrthoDB" id="4466770at2"/>
<proteinExistence type="predicted"/>
<dbReference type="STRING" id="228230.RMCC_4102"/>
<feature type="domain" description="ANTAR" evidence="1">
    <location>
        <begin position="16"/>
        <end position="61"/>
    </location>
</feature>
<dbReference type="InterPro" id="IPR005561">
    <property type="entry name" value="ANTAR"/>
</dbReference>
<dbReference type="EMBL" id="BCSY01000069">
    <property type="protein sequence ID" value="GAS97136.1"/>
    <property type="molecule type" value="Genomic_DNA"/>
</dbReference>